<feature type="region of interest" description="Disordered" evidence="1">
    <location>
        <begin position="58"/>
        <end position="82"/>
    </location>
</feature>
<feature type="region of interest" description="Disordered" evidence="1">
    <location>
        <begin position="96"/>
        <end position="170"/>
    </location>
</feature>
<evidence type="ECO:0000256" key="1">
    <source>
        <dbReference type="SAM" id="MobiDB-lite"/>
    </source>
</evidence>
<evidence type="ECO:0000313" key="3">
    <source>
        <dbReference type="EMBL" id="KAJ1195063.1"/>
    </source>
</evidence>
<feature type="compositionally biased region" description="Polar residues" evidence="1">
    <location>
        <begin position="96"/>
        <end position="109"/>
    </location>
</feature>
<sequence>MRQHRAVRVCLSVSRAVAYISSGYLIIAGLGYCRCTSLSRYGDNGIADRAQPQSLSHSLFSHASSSRRNAGSHRESHPSNRTHLVSPYNALWYNSTSNAQPAPNVTGRGSSVIGAHQSDSSTQKAGAPPPGSPSDNAGGRPHPHSPSNSKVCCTGPKYPRAPPASDRCSRVTPAVTAHFGASRGPTSPRSRM</sequence>
<protein>
    <submittedName>
        <fullName evidence="3">Uncharacterized protein</fullName>
    </submittedName>
</protein>
<dbReference type="AlphaFoldDB" id="A0AAV7V0Z7"/>
<keyword evidence="2" id="KW-1133">Transmembrane helix</keyword>
<accession>A0AAV7V0Z7</accession>
<proteinExistence type="predicted"/>
<keyword evidence="2" id="KW-0472">Membrane</keyword>
<evidence type="ECO:0000313" key="4">
    <source>
        <dbReference type="Proteomes" id="UP001066276"/>
    </source>
</evidence>
<reference evidence="3" key="1">
    <citation type="journal article" date="2022" name="bioRxiv">
        <title>Sequencing and chromosome-scale assembly of the giantPleurodeles waltlgenome.</title>
        <authorList>
            <person name="Brown T."/>
            <person name="Elewa A."/>
            <person name="Iarovenko S."/>
            <person name="Subramanian E."/>
            <person name="Araus A.J."/>
            <person name="Petzold A."/>
            <person name="Susuki M."/>
            <person name="Suzuki K.-i.T."/>
            <person name="Hayashi T."/>
            <person name="Toyoda A."/>
            <person name="Oliveira C."/>
            <person name="Osipova E."/>
            <person name="Leigh N.D."/>
            <person name="Simon A."/>
            <person name="Yun M.H."/>
        </authorList>
    </citation>
    <scope>NUCLEOTIDE SEQUENCE</scope>
    <source>
        <strain evidence="3">20211129_DDA</strain>
        <tissue evidence="3">Liver</tissue>
    </source>
</reference>
<organism evidence="3 4">
    <name type="scientific">Pleurodeles waltl</name>
    <name type="common">Iberian ribbed newt</name>
    <dbReference type="NCBI Taxonomy" id="8319"/>
    <lineage>
        <taxon>Eukaryota</taxon>
        <taxon>Metazoa</taxon>
        <taxon>Chordata</taxon>
        <taxon>Craniata</taxon>
        <taxon>Vertebrata</taxon>
        <taxon>Euteleostomi</taxon>
        <taxon>Amphibia</taxon>
        <taxon>Batrachia</taxon>
        <taxon>Caudata</taxon>
        <taxon>Salamandroidea</taxon>
        <taxon>Salamandridae</taxon>
        <taxon>Pleurodelinae</taxon>
        <taxon>Pleurodeles</taxon>
    </lineage>
</organism>
<dbReference type="EMBL" id="JANPWB010000004">
    <property type="protein sequence ID" value="KAJ1195063.1"/>
    <property type="molecule type" value="Genomic_DNA"/>
</dbReference>
<keyword evidence="4" id="KW-1185">Reference proteome</keyword>
<dbReference type="Proteomes" id="UP001066276">
    <property type="component" value="Chromosome 2_2"/>
</dbReference>
<feature type="transmembrane region" description="Helical" evidence="2">
    <location>
        <begin position="12"/>
        <end position="32"/>
    </location>
</feature>
<name>A0AAV7V0Z7_PLEWA</name>
<keyword evidence="2" id="KW-0812">Transmembrane</keyword>
<gene>
    <name evidence="3" type="ORF">NDU88_004346</name>
</gene>
<comment type="caution">
    <text evidence="3">The sequence shown here is derived from an EMBL/GenBank/DDBJ whole genome shotgun (WGS) entry which is preliminary data.</text>
</comment>
<evidence type="ECO:0000256" key="2">
    <source>
        <dbReference type="SAM" id="Phobius"/>
    </source>
</evidence>